<comment type="caution">
    <text evidence="1">The sequence shown here is derived from an EMBL/GenBank/DDBJ whole genome shotgun (WGS) entry which is preliminary data.</text>
</comment>
<reference evidence="1" key="2">
    <citation type="journal article" date="2021" name="PeerJ">
        <title>Extensive microbial diversity within the chicken gut microbiome revealed by metagenomics and culture.</title>
        <authorList>
            <person name="Gilroy R."/>
            <person name="Ravi A."/>
            <person name="Getino M."/>
            <person name="Pursley I."/>
            <person name="Horton D.L."/>
            <person name="Alikhan N.F."/>
            <person name="Baker D."/>
            <person name="Gharbi K."/>
            <person name="Hall N."/>
            <person name="Watson M."/>
            <person name="Adriaenssens E.M."/>
            <person name="Foster-Nyarko E."/>
            <person name="Jarju S."/>
            <person name="Secka A."/>
            <person name="Antonio M."/>
            <person name="Oren A."/>
            <person name="Chaudhuri R.R."/>
            <person name="La Ragione R."/>
            <person name="Hildebrand F."/>
            <person name="Pallen M.J."/>
        </authorList>
    </citation>
    <scope>NUCLEOTIDE SEQUENCE</scope>
    <source>
        <strain evidence="1">G3-3990</strain>
    </source>
</reference>
<dbReference type="Proteomes" id="UP000823641">
    <property type="component" value="Unassembled WGS sequence"/>
</dbReference>
<protein>
    <submittedName>
        <fullName evidence="1">Uncharacterized protein</fullName>
    </submittedName>
</protein>
<sequence length="291" mass="34433">MRYIKKTGIPLEAEGKKQTKDFIDSCWNDAEKRYENLIYDSSRLEKLGSVLFEGQKDDNGNSYCCYCMRRLFLKDTADKHSKNVTYEHIVPHKIKSDEWELDKKYYLQFSNLNGKHITVCFEGILTEEQKKVKIVGMPYPHFIPYHNLVVSCNGATFEDKTLVNSHCCNNNRQERFVMPIYLSSDLASGISYTSKGELDYDDSVYNCSWFDKKHLNLTNAWITLVRRMWCRISKSEYTDIDVERARNDKNLRQNIIDDVDSNNEISSWADSDMAWNLFSEYNWFYAYYKRH</sequence>
<dbReference type="EMBL" id="JADIMG010000043">
    <property type="protein sequence ID" value="MBO8459510.1"/>
    <property type="molecule type" value="Genomic_DNA"/>
</dbReference>
<evidence type="ECO:0000313" key="1">
    <source>
        <dbReference type="EMBL" id="MBO8459510.1"/>
    </source>
</evidence>
<organism evidence="1 2">
    <name type="scientific">Candidatus Gallipaludibacter merdavium</name>
    <dbReference type="NCBI Taxonomy" id="2840839"/>
    <lineage>
        <taxon>Bacteria</taxon>
        <taxon>Pseudomonadati</taxon>
        <taxon>Bacteroidota</taxon>
        <taxon>Bacteroidia</taxon>
        <taxon>Bacteroidales</taxon>
        <taxon>Candidatus Gallipaludibacter</taxon>
    </lineage>
</organism>
<name>A0A9D9HT64_9BACT</name>
<reference evidence="1" key="1">
    <citation type="submission" date="2020-10" db="EMBL/GenBank/DDBJ databases">
        <authorList>
            <person name="Gilroy R."/>
        </authorList>
    </citation>
    <scope>NUCLEOTIDE SEQUENCE</scope>
    <source>
        <strain evidence="1">G3-3990</strain>
    </source>
</reference>
<dbReference type="AlphaFoldDB" id="A0A9D9HT64"/>
<proteinExistence type="predicted"/>
<evidence type="ECO:0000313" key="2">
    <source>
        <dbReference type="Proteomes" id="UP000823641"/>
    </source>
</evidence>
<gene>
    <name evidence="1" type="ORF">IAA73_04155</name>
</gene>
<accession>A0A9D9HT64</accession>